<evidence type="ECO:0000313" key="4">
    <source>
        <dbReference type="Proteomes" id="UP000198384"/>
    </source>
</evidence>
<name>A0A238WNW2_9FLAO</name>
<proteinExistence type="predicted"/>
<dbReference type="Gene3D" id="2.40.160.20">
    <property type="match status" value="1"/>
</dbReference>
<dbReference type="Proteomes" id="UP000198384">
    <property type="component" value="Unassembled WGS sequence"/>
</dbReference>
<sequence length="232" mass="26856">MKKIFIALTLIILSVNYSIAQKRDVVEYQQNWDKQKVFWGYYLGLNMKSYKISYLTDVNTFVNVTPAVGFNVGLIGDYRLHKNINLRLEPGLSSNTKELAFTHIPGGPRDSIRKVNSTYLRVPLLIKLNTDRYNNIRPYIIGGVSYDYNFSSNEDNPDDNYDGEFRMKKNNFTYEMGLGIDIYLPYFIFSPSVRGIFAINDELVRDKNTNSPWTGNVDYFGTRGIFLKMAFH</sequence>
<dbReference type="SUPFAM" id="SSF56925">
    <property type="entry name" value="OMPA-like"/>
    <property type="match status" value="1"/>
</dbReference>
<dbReference type="Pfam" id="PF13568">
    <property type="entry name" value="OMP_b-brl_2"/>
    <property type="match status" value="1"/>
</dbReference>
<feature type="signal peptide" evidence="1">
    <location>
        <begin position="1"/>
        <end position="20"/>
    </location>
</feature>
<feature type="chain" id="PRO_5011991775" evidence="1">
    <location>
        <begin position="21"/>
        <end position="232"/>
    </location>
</feature>
<organism evidence="3 4">
    <name type="scientific">Lutibacter agarilyticus</name>
    <dbReference type="NCBI Taxonomy" id="1109740"/>
    <lineage>
        <taxon>Bacteria</taxon>
        <taxon>Pseudomonadati</taxon>
        <taxon>Bacteroidota</taxon>
        <taxon>Flavobacteriia</taxon>
        <taxon>Flavobacteriales</taxon>
        <taxon>Flavobacteriaceae</taxon>
        <taxon>Lutibacter</taxon>
    </lineage>
</organism>
<keyword evidence="1" id="KW-0732">Signal</keyword>
<gene>
    <name evidence="3" type="ORF">SAMN06265371_103408</name>
</gene>
<dbReference type="RefSeq" id="WP_089381052.1">
    <property type="nucleotide sequence ID" value="NZ_FZNT01000003.1"/>
</dbReference>
<keyword evidence="4" id="KW-1185">Reference proteome</keyword>
<evidence type="ECO:0000313" key="3">
    <source>
        <dbReference type="EMBL" id="SNR48013.1"/>
    </source>
</evidence>
<dbReference type="OrthoDB" id="1467485at2"/>
<dbReference type="InterPro" id="IPR011250">
    <property type="entry name" value="OMP/PagP_B-barrel"/>
</dbReference>
<reference evidence="3 4" key="1">
    <citation type="submission" date="2017-06" db="EMBL/GenBank/DDBJ databases">
        <authorList>
            <person name="Kim H.J."/>
            <person name="Triplett B.A."/>
        </authorList>
    </citation>
    <scope>NUCLEOTIDE SEQUENCE [LARGE SCALE GENOMIC DNA]</scope>
    <source>
        <strain evidence="3 4">DSM 29150</strain>
    </source>
</reference>
<evidence type="ECO:0000256" key="1">
    <source>
        <dbReference type="SAM" id="SignalP"/>
    </source>
</evidence>
<evidence type="ECO:0000259" key="2">
    <source>
        <dbReference type="Pfam" id="PF13568"/>
    </source>
</evidence>
<protein>
    <submittedName>
        <fullName evidence="3">Probable protein-translocating porin PorT</fullName>
    </submittedName>
</protein>
<feature type="domain" description="Outer membrane protein beta-barrel" evidence="2">
    <location>
        <begin position="35"/>
        <end position="202"/>
    </location>
</feature>
<dbReference type="AlphaFoldDB" id="A0A238WNW2"/>
<dbReference type="InterPro" id="IPR025665">
    <property type="entry name" value="Beta-barrel_OMP_2"/>
</dbReference>
<dbReference type="EMBL" id="FZNT01000003">
    <property type="protein sequence ID" value="SNR48013.1"/>
    <property type="molecule type" value="Genomic_DNA"/>
</dbReference>
<accession>A0A238WNW2</accession>